<dbReference type="Gene3D" id="1.10.510.10">
    <property type="entry name" value="Transferase(Phosphotransferase) domain 1"/>
    <property type="match status" value="1"/>
</dbReference>
<sequence>SAPSLNAFPGLNTFDYDKLDKVVEIGRGSFAVVFSAIYNNSATLGETVVVKKMLDLEDDEKDLFLKEVKLLNTLKHPNIVTFHGVSISPPAIMLEYMYFDFSLFDRDHKVHSLKEFLHELSDAEPNTFAHVIPVIASDVAKGLSFLHDNGVVHRDLKPANVLVSNHHYRDLVDMTLIEKTWTEIPVVCKLTDFGEARSQLINTRNFKETGGTRNVSRGTPAFMAPEVLLLEKEQPTAMSLDQLKKVDIWALGLVYFCVLNPALSSPYTNEFRVNGVLPGNHLHHVRGMMKRKQLPSTLPEFEQFQGTTWKNIFAAFERCVAFDSNKRPTASEVLQMLASHGKRDSEEEVLLENKSPKVCPNYTKLTDLWPPKAFQLSTFFSGEINFTATYRKISKISPVAYIFQRPFLRGLFLEELIFGEAYLRREICVSKSIGLALSLEVHLPFLLCFTLYLRAIFQVQAPGGGGLLVETFFLWALIFRGAYTWRGLFSEFYEFTFYSFSQAEATRKDALKVNEGDKIAVECNDTPISPPGVCGPKKRPRSEEQVNGPRQKREKRTNAMDDPEARKSAILKLLHLKTRVNLSTSIFSLFQRECQEQNMSGRQMDKPVAEAVKATTSKSSVQVSSCSPTDVPSVSKARYTIPEAAEILLKNTTTQKCTKTPLRVRRNMSFLVDISKNRRWEDIKSDMNGAYTHHLRTGIWTVDVSDDMEVKILEKRKVALEVEGQFHIHINSKRNAFGLSRSIFFLSNQDGDILHNTCLLQYHIDKENCNEVVFDVAPHGNRKNGDKPFYPTQKSTMQAIKEELSVKPVSGVFKMVASSAGGILGARQPEQLPRSKQQLYDIKSKMRRSVDEVEELLLYSKSMDDPIVLEHHDLPEDLWVLGKQHMCNDLSRFCCSEVMSYPLSVDPTFNFGRFEVTPYSYKHLLKSRRTNETPVFLGPTAIHYSKTKPVFKKIANAVATNSPGLSEKCRGFITDGEKALHDALSETMRKSTGLRCFNHFRRNCKEKLNALGIRKQQEQKVFLDTVFEEEGVLGAEDKTDLKARIQSCKQTLEEEEKQLTSTSSPQFWTYISSHEKMMKKSMIATARRKAGMADLDNKGKPARCFTNQSESVNNKLTRQKEAMTKSDKNKSDMSKLQFVKDVWQEVDRQQQFEMQMALCGLSEEYELSEMASYLQVNAEDWFEWSEKTRAEYVLKFNKLTIEDVMKEKPIVVAARRDVEDQEVYEWKEFSDDIKALFDIEGLSVDLMKGIVKEAENLLNTRDAIQRMPSLDVGGICKYLVASSSCRKKMYECTVYRDHVTCNCPCYKFNTLCKHSLCVAENSKLLNVHIEYFRKTSRRLKPSKSGLVVPEKVAPGKKGGANRNSWRPSHGKASASTASYSKSQSASFPFREIHHNNRPLKACFLSEEPKAKECRHCRTEFPRRTMIVPFNLVLSHEEKWLYPDPNNAGNKLPSAKYTTKHYCIRRNCIMIRFPYFNSTYLEIPEEVRVNLKEAHKKLIQEELDLSC</sequence>
<dbReference type="InterPro" id="IPR051681">
    <property type="entry name" value="Ser/Thr_Kinases-Pseudokinases"/>
</dbReference>
<keyword evidence="3" id="KW-0863">Zinc-finger</keyword>
<proteinExistence type="predicted"/>
<dbReference type="PANTHER" id="PTHR44329">
    <property type="entry name" value="SERINE/THREONINE-PROTEIN KINASE TNNI3K-RELATED"/>
    <property type="match status" value="1"/>
</dbReference>
<feature type="region of interest" description="Disordered" evidence="5">
    <location>
        <begin position="530"/>
        <end position="564"/>
    </location>
</feature>
<dbReference type="Gene3D" id="3.30.200.20">
    <property type="entry name" value="Phosphorylase Kinase, domain 1"/>
    <property type="match status" value="1"/>
</dbReference>
<evidence type="ECO:0000256" key="3">
    <source>
        <dbReference type="PROSITE-ProRule" id="PRU00325"/>
    </source>
</evidence>
<dbReference type="InterPro" id="IPR011009">
    <property type="entry name" value="Kinase-like_dom_sf"/>
</dbReference>
<name>A0ABN8N8E0_9CNID</name>
<keyword evidence="9" id="KW-1185">Reference proteome</keyword>
<evidence type="ECO:0000256" key="1">
    <source>
        <dbReference type="ARBA" id="ARBA00022741"/>
    </source>
</evidence>
<evidence type="ECO:0000259" key="7">
    <source>
        <dbReference type="PROSITE" id="PS50966"/>
    </source>
</evidence>
<evidence type="ECO:0000256" key="5">
    <source>
        <dbReference type="SAM" id="MobiDB-lite"/>
    </source>
</evidence>
<organism evidence="8 9">
    <name type="scientific">Porites lobata</name>
    <dbReference type="NCBI Taxonomy" id="104759"/>
    <lineage>
        <taxon>Eukaryota</taxon>
        <taxon>Metazoa</taxon>
        <taxon>Cnidaria</taxon>
        <taxon>Anthozoa</taxon>
        <taxon>Hexacorallia</taxon>
        <taxon>Scleractinia</taxon>
        <taxon>Fungiina</taxon>
        <taxon>Poritidae</taxon>
        <taxon>Porites</taxon>
    </lineage>
</organism>
<keyword evidence="2 4" id="KW-0067">ATP-binding</keyword>
<dbReference type="PANTHER" id="PTHR44329:SF298">
    <property type="entry name" value="MIXED LINEAGE KINASE DOMAIN-LIKE PROTEIN"/>
    <property type="match status" value="1"/>
</dbReference>
<keyword evidence="1 4" id="KW-0547">Nucleotide-binding</keyword>
<keyword evidence="3" id="KW-0479">Metal-binding</keyword>
<feature type="domain" description="SWIM-type" evidence="7">
    <location>
        <begin position="1290"/>
        <end position="1323"/>
    </location>
</feature>
<dbReference type="PROSITE" id="PS50011">
    <property type="entry name" value="PROTEIN_KINASE_DOM"/>
    <property type="match status" value="1"/>
</dbReference>
<feature type="domain" description="Protein kinase" evidence="6">
    <location>
        <begin position="19"/>
        <end position="343"/>
    </location>
</feature>
<feature type="region of interest" description="Disordered" evidence="5">
    <location>
        <begin position="1349"/>
        <end position="1378"/>
    </location>
</feature>
<evidence type="ECO:0000313" key="9">
    <source>
        <dbReference type="Proteomes" id="UP001159405"/>
    </source>
</evidence>
<dbReference type="InterPro" id="IPR000719">
    <property type="entry name" value="Prot_kinase_dom"/>
</dbReference>
<gene>
    <name evidence="8" type="ORF">PLOB_00002729</name>
</gene>
<reference evidence="8 9" key="1">
    <citation type="submission" date="2022-05" db="EMBL/GenBank/DDBJ databases">
        <authorList>
            <consortium name="Genoscope - CEA"/>
            <person name="William W."/>
        </authorList>
    </citation>
    <scope>NUCLEOTIDE SEQUENCE [LARGE SCALE GENOMIC DNA]</scope>
</reference>
<dbReference type="EMBL" id="CALNXK010000011">
    <property type="protein sequence ID" value="CAH3043928.1"/>
    <property type="molecule type" value="Genomic_DNA"/>
</dbReference>
<dbReference type="Pfam" id="PF00069">
    <property type="entry name" value="Pkinase"/>
    <property type="match status" value="1"/>
</dbReference>
<evidence type="ECO:0000313" key="8">
    <source>
        <dbReference type="EMBL" id="CAH3043928.1"/>
    </source>
</evidence>
<dbReference type="PROSITE" id="PS00107">
    <property type="entry name" value="PROTEIN_KINASE_ATP"/>
    <property type="match status" value="1"/>
</dbReference>
<feature type="non-terminal residue" evidence="8">
    <location>
        <position position="1"/>
    </location>
</feature>
<dbReference type="PROSITE" id="PS50966">
    <property type="entry name" value="ZF_SWIM"/>
    <property type="match status" value="1"/>
</dbReference>
<keyword evidence="3" id="KW-0862">Zinc</keyword>
<evidence type="ECO:0000259" key="6">
    <source>
        <dbReference type="PROSITE" id="PS50011"/>
    </source>
</evidence>
<comment type="caution">
    <text evidence="8">The sequence shown here is derived from an EMBL/GenBank/DDBJ whole genome shotgun (WGS) entry which is preliminary data.</text>
</comment>
<protein>
    <submittedName>
        <fullName evidence="8">Uncharacterized protein</fullName>
    </submittedName>
</protein>
<dbReference type="SUPFAM" id="SSF56112">
    <property type="entry name" value="Protein kinase-like (PK-like)"/>
    <property type="match status" value="1"/>
</dbReference>
<evidence type="ECO:0000256" key="4">
    <source>
        <dbReference type="PROSITE-ProRule" id="PRU10141"/>
    </source>
</evidence>
<dbReference type="Proteomes" id="UP001159405">
    <property type="component" value="Unassembled WGS sequence"/>
</dbReference>
<evidence type="ECO:0000256" key="2">
    <source>
        <dbReference type="ARBA" id="ARBA00022840"/>
    </source>
</evidence>
<dbReference type="PROSITE" id="PS00108">
    <property type="entry name" value="PROTEIN_KINASE_ST"/>
    <property type="match status" value="1"/>
</dbReference>
<dbReference type="InterPro" id="IPR007527">
    <property type="entry name" value="Znf_SWIM"/>
</dbReference>
<accession>A0ABN8N8E0</accession>
<dbReference type="InterPro" id="IPR017441">
    <property type="entry name" value="Protein_kinase_ATP_BS"/>
</dbReference>
<dbReference type="SMART" id="SM00220">
    <property type="entry name" value="S_TKc"/>
    <property type="match status" value="1"/>
</dbReference>
<feature type="binding site" evidence="4">
    <location>
        <position position="52"/>
    </location>
    <ligand>
        <name>ATP</name>
        <dbReference type="ChEBI" id="CHEBI:30616"/>
    </ligand>
</feature>
<dbReference type="InterPro" id="IPR008271">
    <property type="entry name" value="Ser/Thr_kinase_AS"/>
</dbReference>